<comment type="caution">
    <text evidence="2">The sequence shown here is derived from an EMBL/GenBank/DDBJ whole genome shotgun (WGS) entry which is preliminary data.</text>
</comment>
<feature type="non-terminal residue" evidence="2">
    <location>
        <position position="1"/>
    </location>
</feature>
<organism evidence="2 3">
    <name type="scientific">Corchorus capsularis</name>
    <name type="common">Jute</name>
    <dbReference type="NCBI Taxonomy" id="210143"/>
    <lineage>
        <taxon>Eukaryota</taxon>
        <taxon>Viridiplantae</taxon>
        <taxon>Streptophyta</taxon>
        <taxon>Embryophyta</taxon>
        <taxon>Tracheophyta</taxon>
        <taxon>Spermatophyta</taxon>
        <taxon>Magnoliopsida</taxon>
        <taxon>eudicotyledons</taxon>
        <taxon>Gunneridae</taxon>
        <taxon>Pentapetalae</taxon>
        <taxon>rosids</taxon>
        <taxon>malvids</taxon>
        <taxon>Malvales</taxon>
        <taxon>Malvaceae</taxon>
        <taxon>Grewioideae</taxon>
        <taxon>Apeibeae</taxon>
        <taxon>Corchorus</taxon>
    </lineage>
</organism>
<evidence type="ECO:0000256" key="1">
    <source>
        <dbReference type="SAM" id="MobiDB-lite"/>
    </source>
</evidence>
<dbReference type="OrthoDB" id="1097842at2759"/>
<evidence type="ECO:0000313" key="2">
    <source>
        <dbReference type="EMBL" id="OMO62589.1"/>
    </source>
</evidence>
<reference evidence="2 3" key="1">
    <citation type="submission" date="2013-09" db="EMBL/GenBank/DDBJ databases">
        <title>Corchorus capsularis genome sequencing.</title>
        <authorList>
            <person name="Alam M."/>
            <person name="Haque M.S."/>
            <person name="Islam M.S."/>
            <person name="Emdad E.M."/>
            <person name="Islam M.M."/>
            <person name="Ahmed B."/>
            <person name="Halim A."/>
            <person name="Hossen Q.M.M."/>
            <person name="Hossain M.Z."/>
            <person name="Ahmed R."/>
            <person name="Khan M.M."/>
            <person name="Islam R."/>
            <person name="Rashid M.M."/>
            <person name="Khan S.A."/>
            <person name="Rahman M.S."/>
            <person name="Alam M."/>
        </authorList>
    </citation>
    <scope>NUCLEOTIDE SEQUENCE [LARGE SCALE GENOMIC DNA]</scope>
    <source>
        <strain evidence="3">cv. CVL-1</strain>
        <tissue evidence="2">Whole seedling</tissue>
    </source>
</reference>
<accession>A0A1R3GWX4</accession>
<dbReference type="Proteomes" id="UP000188268">
    <property type="component" value="Unassembled WGS sequence"/>
</dbReference>
<feature type="region of interest" description="Disordered" evidence="1">
    <location>
        <begin position="118"/>
        <end position="142"/>
    </location>
</feature>
<dbReference type="EMBL" id="AWWV01013216">
    <property type="protein sequence ID" value="OMO62589.1"/>
    <property type="molecule type" value="Genomic_DNA"/>
</dbReference>
<name>A0A1R3GWX4_COCAP</name>
<feature type="region of interest" description="Disordered" evidence="1">
    <location>
        <begin position="202"/>
        <end position="226"/>
    </location>
</feature>
<sequence>AVSSAFPKNERKKRTTGRSGSRRINAASTEGAECLIAFLLDFKRFTTASVQKALERRCNFRGKVTVMGKDDHKYLVYLEEAAASRINYGTVEVYDLQNNLYSNRIRAFAYRRSRGTSRISYRGTPNENPQPEDPDAAINPQENINIQTRDDNVEMEDMEQQIHAGAQHIQNDGNQQIQTVPLELEDDEIVPINVNDGYEADSEWESDSHENQIVPSLPKSPSFGLEPIMGLEETRERLLSN</sequence>
<protein>
    <submittedName>
        <fullName evidence="2">Uncharacterized protein</fullName>
    </submittedName>
</protein>
<dbReference type="Gramene" id="OMO62589">
    <property type="protein sequence ID" value="OMO62589"/>
    <property type="gene ID" value="CCACVL1_22734"/>
</dbReference>
<feature type="region of interest" description="Disordered" evidence="1">
    <location>
        <begin position="1"/>
        <end position="24"/>
    </location>
</feature>
<gene>
    <name evidence="2" type="ORF">CCACVL1_22734</name>
</gene>
<proteinExistence type="predicted"/>
<dbReference type="AlphaFoldDB" id="A0A1R3GWX4"/>
<keyword evidence="3" id="KW-1185">Reference proteome</keyword>
<evidence type="ECO:0000313" key="3">
    <source>
        <dbReference type="Proteomes" id="UP000188268"/>
    </source>
</evidence>
<feature type="compositionally biased region" description="Polar residues" evidence="1">
    <location>
        <begin position="118"/>
        <end position="129"/>
    </location>
</feature>